<gene>
    <name evidence="2" type="ORF">LAL4801_04172</name>
</gene>
<dbReference type="PROSITE" id="PS51257">
    <property type="entry name" value="PROKAR_LIPOPROTEIN"/>
    <property type="match status" value="1"/>
</dbReference>
<reference evidence="3" key="1">
    <citation type="submission" date="2015-07" db="EMBL/GenBank/DDBJ databases">
        <authorList>
            <person name="Rodrigo-Torres Lidia"/>
            <person name="Arahal R.David."/>
        </authorList>
    </citation>
    <scope>NUCLEOTIDE SEQUENCE [LARGE SCALE GENOMIC DNA]</scope>
    <source>
        <strain evidence="3">CECT 4801</strain>
    </source>
</reference>
<protein>
    <recommendedName>
        <fullName evidence="4">Lipoprotein</fullName>
    </recommendedName>
</protein>
<organism evidence="2 3">
    <name type="scientific">Roseibium aggregatum</name>
    <dbReference type="NCBI Taxonomy" id="187304"/>
    <lineage>
        <taxon>Bacteria</taxon>
        <taxon>Pseudomonadati</taxon>
        <taxon>Pseudomonadota</taxon>
        <taxon>Alphaproteobacteria</taxon>
        <taxon>Hyphomicrobiales</taxon>
        <taxon>Stappiaceae</taxon>
        <taxon>Roseibium</taxon>
    </lineage>
</organism>
<keyword evidence="1" id="KW-0732">Signal</keyword>
<dbReference type="EMBL" id="CXST01000002">
    <property type="protein sequence ID" value="CTQ45717.1"/>
    <property type="molecule type" value="Genomic_DNA"/>
</dbReference>
<sequence>MKKTIKTASAILFLTVLAACGTEAEACDGVTGHELIAAFEKAQAENLKKPSANEFEATFAKSVSDALLEGITKRIDSQPEGRDVCITKENNIFNG</sequence>
<evidence type="ECO:0000313" key="2">
    <source>
        <dbReference type="EMBL" id="CTQ45717.1"/>
    </source>
</evidence>
<feature type="signal peptide" evidence="1">
    <location>
        <begin position="1"/>
        <end position="18"/>
    </location>
</feature>
<dbReference type="Proteomes" id="UP000048926">
    <property type="component" value="Unassembled WGS sequence"/>
</dbReference>
<proteinExistence type="predicted"/>
<evidence type="ECO:0000313" key="3">
    <source>
        <dbReference type="Proteomes" id="UP000048926"/>
    </source>
</evidence>
<dbReference type="AlphaFoldDB" id="A0A0M6Y8W9"/>
<evidence type="ECO:0000256" key="1">
    <source>
        <dbReference type="SAM" id="SignalP"/>
    </source>
</evidence>
<accession>A0A0M6Y8W9</accession>
<feature type="chain" id="PRO_5005807747" description="Lipoprotein" evidence="1">
    <location>
        <begin position="19"/>
        <end position="95"/>
    </location>
</feature>
<dbReference type="RefSeq" id="WP_055658907.1">
    <property type="nucleotide sequence ID" value="NZ_CXST01000002.1"/>
</dbReference>
<name>A0A0M6Y8W9_9HYPH</name>
<evidence type="ECO:0008006" key="4">
    <source>
        <dbReference type="Google" id="ProtNLM"/>
    </source>
</evidence>
<keyword evidence="3" id="KW-1185">Reference proteome</keyword>